<gene>
    <name evidence="2" type="ORF">BSTOLATCC_MIC31582</name>
</gene>
<dbReference type="Proteomes" id="UP001162131">
    <property type="component" value="Unassembled WGS sequence"/>
</dbReference>
<feature type="compositionally biased region" description="Basic and acidic residues" evidence="1">
    <location>
        <begin position="144"/>
        <end position="155"/>
    </location>
</feature>
<dbReference type="EMBL" id="CAJZBQ010000032">
    <property type="protein sequence ID" value="CAG9322449.1"/>
    <property type="molecule type" value="Genomic_DNA"/>
</dbReference>
<dbReference type="AlphaFoldDB" id="A0AAU9J5F0"/>
<protein>
    <submittedName>
        <fullName evidence="2">Uncharacterized protein</fullName>
    </submittedName>
</protein>
<evidence type="ECO:0000313" key="2">
    <source>
        <dbReference type="EMBL" id="CAG9322449.1"/>
    </source>
</evidence>
<evidence type="ECO:0000313" key="3">
    <source>
        <dbReference type="Proteomes" id="UP001162131"/>
    </source>
</evidence>
<proteinExistence type="predicted"/>
<sequence>MNNLKAKSQVLIHQPGPDALFELNKMNLKTIFANHKPLDNRISLAAFRNFCKNSHVVPDLLSVFDLKRIFTKVTQNQSNKSSFSYQNFEQSLKYIAISGFHTSVPLSDKLQMLFLHIKSPCKKVYKVNLSTSLKSRPSTPFSHENSEPERDENRSSQRAYTQKLGLNKTSGRSHIKIPLDIDTILAFQRRSPLKANSTQRERVSPYRMIPCLSYKSISQDASPLYRASTRREKVACTAANSRRSSQDTSDKNKTKEICEATVKLVGKRHHRAMSAETYMVQSPKFGGNSCTPEESFSSLDATPKSFFQKTLKEKQIENLFKNFKEKNQNLVLKKTKKEPYLTSLRKHRNYIEKIRDKSFSKMMIARIIFNSWRGLKNKT</sequence>
<accession>A0AAU9J5F0</accession>
<name>A0AAU9J5F0_9CILI</name>
<feature type="compositionally biased region" description="Polar residues" evidence="1">
    <location>
        <begin position="133"/>
        <end position="143"/>
    </location>
</feature>
<evidence type="ECO:0000256" key="1">
    <source>
        <dbReference type="SAM" id="MobiDB-lite"/>
    </source>
</evidence>
<keyword evidence="3" id="KW-1185">Reference proteome</keyword>
<comment type="caution">
    <text evidence="2">The sequence shown here is derived from an EMBL/GenBank/DDBJ whole genome shotgun (WGS) entry which is preliminary data.</text>
</comment>
<organism evidence="2 3">
    <name type="scientific">Blepharisma stoltei</name>
    <dbReference type="NCBI Taxonomy" id="1481888"/>
    <lineage>
        <taxon>Eukaryota</taxon>
        <taxon>Sar</taxon>
        <taxon>Alveolata</taxon>
        <taxon>Ciliophora</taxon>
        <taxon>Postciliodesmatophora</taxon>
        <taxon>Heterotrichea</taxon>
        <taxon>Heterotrichida</taxon>
        <taxon>Blepharismidae</taxon>
        <taxon>Blepharisma</taxon>
    </lineage>
</organism>
<reference evidence="2" key="1">
    <citation type="submission" date="2021-09" db="EMBL/GenBank/DDBJ databases">
        <authorList>
            <consortium name="AG Swart"/>
            <person name="Singh M."/>
            <person name="Singh A."/>
            <person name="Seah K."/>
            <person name="Emmerich C."/>
        </authorList>
    </citation>
    <scope>NUCLEOTIDE SEQUENCE</scope>
    <source>
        <strain evidence="2">ATCC30299</strain>
    </source>
</reference>
<feature type="region of interest" description="Disordered" evidence="1">
    <location>
        <begin position="133"/>
        <end position="165"/>
    </location>
</feature>